<evidence type="ECO:0000313" key="10">
    <source>
        <dbReference type="EMBL" id="GHH84545.1"/>
    </source>
</evidence>
<evidence type="ECO:0000256" key="8">
    <source>
        <dbReference type="SAM" id="Phobius"/>
    </source>
</evidence>
<dbReference type="RefSeq" id="WP_190215308.1">
    <property type="nucleotide sequence ID" value="NZ_BNBO01000075.1"/>
</dbReference>
<dbReference type="Gene3D" id="1.20.1250.20">
    <property type="entry name" value="MFS general substrate transporter like domains"/>
    <property type="match status" value="2"/>
</dbReference>
<feature type="transmembrane region" description="Helical" evidence="8">
    <location>
        <begin position="313"/>
        <end position="333"/>
    </location>
</feature>
<dbReference type="InterPro" id="IPR036259">
    <property type="entry name" value="MFS_trans_sf"/>
</dbReference>
<feature type="transmembrane region" description="Helical" evidence="8">
    <location>
        <begin position="446"/>
        <end position="466"/>
    </location>
</feature>
<organism evidence="10 11">
    <name type="scientific">Kitasatospora indigofera</name>
    <dbReference type="NCBI Taxonomy" id="67307"/>
    <lineage>
        <taxon>Bacteria</taxon>
        <taxon>Bacillati</taxon>
        <taxon>Actinomycetota</taxon>
        <taxon>Actinomycetes</taxon>
        <taxon>Kitasatosporales</taxon>
        <taxon>Streptomycetaceae</taxon>
        <taxon>Kitasatospora</taxon>
    </lineage>
</organism>
<reference evidence="10" key="1">
    <citation type="journal article" date="2014" name="Int. J. Syst. Evol. Microbiol.">
        <title>Complete genome sequence of Corynebacterium casei LMG S-19264T (=DSM 44701T), isolated from a smear-ripened cheese.</title>
        <authorList>
            <consortium name="US DOE Joint Genome Institute (JGI-PGF)"/>
            <person name="Walter F."/>
            <person name="Albersmeier A."/>
            <person name="Kalinowski J."/>
            <person name="Ruckert C."/>
        </authorList>
    </citation>
    <scope>NUCLEOTIDE SEQUENCE</scope>
    <source>
        <strain evidence="10">JCM 4646</strain>
    </source>
</reference>
<feature type="transmembrane region" description="Helical" evidence="8">
    <location>
        <begin position="414"/>
        <end position="434"/>
    </location>
</feature>
<keyword evidence="11" id="KW-1185">Reference proteome</keyword>
<keyword evidence="3 8" id="KW-0812">Transmembrane</keyword>
<dbReference type="InterPro" id="IPR011701">
    <property type="entry name" value="MFS"/>
</dbReference>
<evidence type="ECO:0000256" key="3">
    <source>
        <dbReference type="ARBA" id="ARBA00022692"/>
    </source>
</evidence>
<dbReference type="InterPro" id="IPR020846">
    <property type="entry name" value="MFS_dom"/>
</dbReference>
<evidence type="ECO:0000313" key="11">
    <source>
        <dbReference type="Proteomes" id="UP000617734"/>
    </source>
</evidence>
<dbReference type="Pfam" id="PF07690">
    <property type="entry name" value="MFS_1"/>
    <property type="match status" value="1"/>
</dbReference>
<dbReference type="AlphaFoldDB" id="A0A919GGZ0"/>
<feature type="transmembrane region" description="Helical" evidence="8">
    <location>
        <begin position="280"/>
        <end position="301"/>
    </location>
</feature>
<dbReference type="SUPFAM" id="SSF103473">
    <property type="entry name" value="MFS general substrate transporter"/>
    <property type="match status" value="1"/>
</dbReference>
<keyword evidence="4 8" id="KW-1133">Transmembrane helix</keyword>
<feature type="transmembrane region" description="Helical" evidence="8">
    <location>
        <begin position="137"/>
        <end position="157"/>
    </location>
</feature>
<evidence type="ECO:0000256" key="1">
    <source>
        <dbReference type="ARBA" id="ARBA00004651"/>
    </source>
</evidence>
<proteinExistence type="predicted"/>
<name>A0A919GGZ0_9ACTN</name>
<feature type="transmembrane region" description="Helical" evidence="8">
    <location>
        <begin position="198"/>
        <end position="220"/>
    </location>
</feature>
<feature type="region of interest" description="Disordered" evidence="7">
    <location>
        <begin position="1"/>
        <end position="35"/>
    </location>
</feature>
<dbReference type="GO" id="GO:0022857">
    <property type="term" value="F:transmembrane transporter activity"/>
    <property type="evidence" value="ECO:0007669"/>
    <property type="project" value="InterPro"/>
</dbReference>
<feature type="transmembrane region" description="Helical" evidence="8">
    <location>
        <begin position="112"/>
        <end position="131"/>
    </location>
</feature>
<keyword evidence="2" id="KW-0813">Transport</keyword>
<evidence type="ECO:0000256" key="6">
    <source>
        <dbReference type="ARBA" id="ARBA00023251"/>
    </source>
</evidence>
<dbReference type="GeneID" id="95357635"/>
<gene>
    <name evidence="10" type="ORF">GCM10018781_74000</name>
</gene>
<reference evidence="10" key="2">
    <citation type="submission" date="2020-09" db="EMBL/GenBank/DDBJ databases">
        <authorList>
            <person name="Sun Q."/>
            <person name="Ohkuma M."/>
        </authorList>
    </citation>
    <scope>NUCLEOTIDE SEQUENCE</scope>
    <source>
        <strain evidence="10">JCM 4646</strain>
    </source>
</reference>
<dbReference type="Proteomes" id="UP000617734">
    <property type="component" value="Unassembled WGS sequence"/>
</dbReference>
<evidence type="ECO:0000256" key="5">
    <source>
        <dbReference type="ARBA" id="ARBA00023136"/>
    </source>
</evidence>
<feature type="compositionally biased region" description="Pro residues" evidence="7">
    <location>
        <begin position="22"/>
        <end position="35"/>
    </location>
</feature>
<feature type="transmembrane region" description="Helical" evidence="8">
    <location>
        <begin position="345"/>
        <end position="366"/>
    </location>
</feature>
<feature type="transmembrane region" description="Helical" evidence="8">
    <location>
        <begin position="372"/>
        <end position="393"/>
    </location>
</feature>
<dbReference type="EMBL" id="BNBO01000075">
    <property type="protein sequence ID" value="GHH84545.1"/>
    <property type="molecule type" value="Genomic_DNA"/>
</dbReference>
<comment type="caution">
    <text evidence="10">The sequence shown here is derived from an EMBL/GenBank/DDBJ whole genome shotgun (WGS) entry which is preliminary data.</text>
</comment>
<feature type="transmembrane region" description="Helical" evidence="8">
    <location>
        <begin position="42"/>
        <end position="59"/>
    </location>
</feature>
<dbReference type="GO" id="GO:0046677">
    <property type="term" value="P:response to antibiotic"/>
    <property type="evidence" value="ECO:0007669"/>
    <property type="project" value="UniProtKB-KW"/>
</dbReference>
<evidence type="ECO:0000256" key="4">
    <source>
        <dbReference type="ARBA" id="ARBA00022989"/>
    </source>
</evidence>
<feature type="domain" description="Major facilitator superfamily (MFS) profile" evidence="9">
    <location>
        <begin position="46"/>
        <end position="473"/>
    </location>
</feature>
<evidence type="ECO:0000256" key="2">
    <source>
        <dbReference type="ARBA" id="ARBA00022448"/>
    </source>
</evidence>
<keyword evidence="5 8" id="KW-0472">Membrane</keyword>
<dbReference type="CDD" id="cd06174">
    <property type="entry name" value="MFS"/>
    <property type="match status" value="1"/>
</dbReference>
<dbReference type="PROSITE" id="PS50850">
    <property type="entry name" value="MFS"/>
    <property type="match status" value="1"/>
</dbReference>
<dbReference type="PANTHER" id="PTHR42718:SF9">
    <property type="entry name" value="MAJOR FACILITATOR SUPERFAMILY MULTIDRUG TRANSPORTER MFSC"/>
    <property type="match status" value="1"/>
</dbReference>
<protein>
    <submittedName>
        <fullName evidence="10">MFS transporter</fullName>
    </submittedName>
</protein>
<keyword evidence="6" id="KW-0046">Antibiotic resistance</keyword>
<evidence type="ECO:0000256" key="7">
    <source>
        <dbReference type="SAM" id="MobiDB-lite"/>
    </source>
</evidence>
<dbReference type="GO" id="GO:0005886">
    <property type="term" value="C:plasma membrane"/>
    <property type="evidence" value="ECO:0007669"/>
    <property type="project" value="UniProtKB-SubCell"/>
</dbReference>
<feature type="transmembrane region" description="Helical" evidence="8">
    <location>
        <begin position="79"/>
        <end position="100"/>
    </location>
</feature>
<dbReference type="PANTHER" id="PTHR42718">
    <property type="entry name" value="MAJOR FACILITATOR SUPERFAMILY MULTIDRUG TRANSPORTER MFSC"/>
    <property type="match status" value="1"/>
</dbReference>
<sequence length="482" mass="49148">MSVDPASTARPLSVPGPRITAPNPPAAGPNPPAAAAPPGGRAAWAAWSIGVSAYFLAVIHRTSLGVAGLDAAERFGIGASALSTFSILQVLVYAAMQIPVGLLIDRHGPRKVLLTGVLLLSAGQLAFAFSSSFAPALASRAVLGCGDAMTFIAVLRIAARWFPAAKNPLVAQLTGLAGMGGNLVTTVVLAQALHSEGWQATFTTTALLGIGVAALLALFLREAPPATGPGAGPAAATVAELPVVPAVADLPAVPAAGLPAPRPSVRSQIRDSWQEPGTRLGLWVHFTTQFPGNAFGLLWGLPYLVEGQGMTRGQAGGLLTLLVFSNMAFGLLFGRLLSRTTKARMPITLSVIAVTGAGWAVALAWPGAHPPAGLLVVLILLMGSNGPASLVGLDYARAHNPVGRLGTASGIANMGGFIGTMITLFGIGVLLDALSPAGAGSYSADAYRWAFCWMYVPLAAGTLMILRLRRKLAAAQARPAAG</sequence>
<comment type="subcellular location">
    <subcellularLocation>
        <location evidence="1">Cell membrane</location>
        <topology evidence="1">Multi-pass membrane protein</topology>
    </subcellularLocation>
</comment>
<evidence type="ECO:0000259" key="9">
    <source>
        <dbReference type="PROSITE" id="PS50850"/>
    </source>
</evidence>
<accession>A0A919GGZ0</accession>